<dbReference type="Gene3D" id="3.40.630.40">
    <property type="entry name" value="Zn-dependent exopeptidases"/>
    <property type="match status" value="1"/>
</dbReference>
<evidence type="ECO:0000313" key="5">
    <source>
        <dbReference type="Proteomes" id="UP000077271"/>
    </source>
</evidence>
<dbReference type="GO" id="GO:0016020">
    <property type="term" value="C:membrane"/>
    <property type="evidence" value="ECO:0007669"/>
    <property type="project" value="UniProtKB-SubCell"/>
</dbReference>
<dbReference type="RefSeq" id="WP_063974395.1">
    <property type="nucleotide sequence ID" value="NZ_LQWZ01000004.1"/>
</dbReference>
<evidence type="ECO:0000256" key="1">
    <source>
        <dbReference type="ARBA" id="ARBA00022801"/>
    </source>
</evidence>
<name>A0A177L1Q2_9BACI</name>
<reference evidence="4 5" key="1">
    <citation type="submission" date="2016-01" db="EMBL/GenBank/DDBJ databases">
        <title>Investigation of taxonomic status of Bacillus aminovorans.</title>
        <authorList>
            <person name="Verma A."/>
            <person name="Pal Y."/>
            <person name="Krishnamurthi S."/>
        </authorList>
    </citation>
    <scope>NUCLEOTIDE SEQUENCE [LARGE SCALE GENOMIC DNA]</scope>
    <source>
        <strain evidence="4 5">DSM 4337</strain>
    </source>
</reference>
<dbReference type="InterPro" id="IPR002508">
    <property type="entry name" value="MurNAc-LAA_cat"/>
</dbReference>
<keyword evidence="2" id="KW-1133">Transmembrane helix</keyword>
<sequence>MQGIKNIETGTIVRTVVLFVALLNQLLVAAGSNKSGAKIFVSIHLNAGGGTGYETLVYSQNKEASIIHAEIRKVLDKYNVKDRGIKNRPDLAVLKGTKATALLLEMAFIDNKADMDLLNNQTYLAQLCQVRAKLYQAKRRIQKWNIKKTQHLHHGLKKQNNG</sequence>
<accession>A0A177L1Q2</accession>
<dbReference type="GO" id="GO:0009253">
    <property type="term" value="P:peptidoglycan catabolic process"/>
    <property type="evidence" value="ECO:0007669"/>
    <property type="project" value="InterPro"/>
</dbReference>
<keyword evidence="1" id="KW-0378">Hydrolase</keyword>
<keyword evidence="2" id="KW-0812">Transmembrane</keyword>
<dbReference type="Proteomes" id="UP000077271">
    <property type="component" value="Unassembled WGS sequence"/>
</dbReference>
<feature type="domain" description="MurNAc-LAA" evidence="3">
    <location>
        <begin position="29"/>
        <end position="131"/>
    </location>
</feature>
<dbReference type="GO" id="GO:0030288">
    <property type="term" value="C:outer membrane-bounded periplasmic space"/>
    <property type="evidence" value="ECO:0007669"/>
    <property type="project" value="TreeGrafter"/>
</dbReference>
<dbReference type="PANTHER" id="PTHR30404:SF0">
    <property type="entry name" value="N-ACETYLMURAMOYL-L-ALANINE AMIDASE AMIC"/>
    <property type="match status" value="1"/>
</dbReference>
<dbReference type="GO" id="GO:0008745">
    <property type="term" value="F:N-acetylmuramoyl-L-alanine amidase activity"/>
    <property type="evidence" value="ECO:0007669"/>
    <property type="project" value="InterPro"/>
</dbReference>
<comment type="caution">
    <text evidence="4">The sequence shown here is derived from an EMBL/GenBank/DDBJ whole genome shotgun (WGS) entry which is preliminary data.</text>
</comment>
<evidence type="ECO:0000256" key="2">
    <source>
        <dbReference type="SAM" id="Phobius"/>
    </source>
</evidence>
<feature type="transmembrane region" description="Helical" evidence="2">
    <location>
        <begin position="12"/>
        <end position="30"/>
    </location>
</feature>
<dbReference type="AlphaFoldDB" id="A0A177L1Q2"/>
<dbReference type="SMART" id="SM00646">
    <property type="entry name" value="Ami_3"/>
    <property type="match status" value="1"/>
</dbReference>
<gene>
    <name evidence="4" type="ORF">AWH48_16080</name>
</gene>
<evidence type="ECO:0000259" key="3">
    <source>
        <dbReference type="SMART" id="SM00646"/>
    </source>
</evidence>
<dbReference type="OrthoDB" id="9763643at2"/>
<evidence type="ECO:0000313" key="4">
    <source>
        <dbReference type="EMBL" id="OAH59257.1"/>
    </source>
</evidence>
<dbReference type="InterPro" id="IPR050695">
    <property type="entry name" value="N-acetylmuramoyl_amidase_3"/>
</dbReference>
<dbReference type="CDD" id="cd02696">
    <property type="entry name" value="MurNAc-LAA"/>
    <property type="match status" value="1"/>
</dbReference>
<proteinExistence type="predicted"/>
<dbReference type="SUPFAM" id="SSF53187">
    <property type="entry name" value="Zn-dependent exopeptidases"/>
    <property type="match status" value="1"/>
</dbReference>
<keyword evidence="2" id="KW-0472">Membrane</keyword>
<dbReference type="Pfam" id="PF01520">
    <property type="entry name" value="Amidase_3"/>
    <property type="match status" value="1"/>
</dbReference>
<organism evidence="4 5">
    <name type="scientific">Domibacillus aminovorans</name>
    <dbReference type="NCBI Taxonomy" id="29332"/>
    <lineage>
        <taxon>Bacteria</taxon>
        <taxon>Bacillati</taxon>
        <taxon>Bacillota</taxon>
        <taxon>Bacilli</taxon>
        <taxon>Bacillales</taxon>
        <taxon>Bacillaceae</taxon>
        <taxon>Domibacillus</taxon>
    </lineage>
</organism>
<protein>
    <recommendedName>
        <fullName evidence="3">MurNAc-LAA domain-containing protein</fullName>
    </recommendedName>
</protein>
<dbReference type="PANTHER" id="PTHR30404">
    <property type="entry name" value="N-ACETYLMURAMOYL-L-ALANINE AMIDASE"/>
    <property type="match status" value="1"/>
</dbReference>
<dbReference type="EMBL" id="LQWZ01000004">
    <property type="protein sequence ID" value="OAH59257.1"/>
    <property type="molecule type" value="Genomic_DNA"/>
</dbReference>